<sequence length="169" mass="19235">LKVSPNIDPEKFDINKYEAFLDALCGERGYQKEATRVTLRYLLGGQYNNLKELAEENYHQNPVLQERYGSLENFYEHLQLPDKLSCTIDLATATGKSYVLYGIARIMFAEGVVDQVLVLCPSNTIETGLTEKFRSLSADGTLKDLLPDSYYKFLISLIIKIRFPAGMFF</sequence>
<dbReference type="InterPro" id="IPR006935">
    <property type="entry name" value="Helicase/UvrB_N"/>
</dbReference>
<dbReference type="GO" id="GO:0005829">
    <property type="term" value="C:cytosol"/>
    <property type="evidence" value="ECO:0007669"/>
    <property type="project" value="TreeGrafter"/>
</dbReference>
<accession>X1A8I2</accession>
<organism evidence="2">
    <name type="scientific">marine sediment metagenome</name>
    <dbReference type="NCBI Taxonomy" id="412755"/>
    <lineage>
        <taxon>unclassified sequences</taxon>
        <taxon>metagenomes</taxon>
        <taxon>ecological metagenomes</taxon>
    </lineage>
</organism>
<feature type="domain" description="Helicase/UvrB N-terminal" evidence="1">
    <location>
        <begin position="72"/>
        <end position="139"/>
    </location>
</feature>
<dbReference type="AlphaFoldDB" id="X1A8I2"/>
<proteinExistence type="predicted"/>
<protein>
    <recommendedName>
        <fullName evidence="1">Helicase/UvrB N-terminal domain-containing protein</fullName>
    </recommendedName>
</protein>
<dbReference type="GO" id="GO:0003677">
    <property type="term" value="F:DNA binding"/>
    <property type="evidence" value="ECO:0007669"/>
    <property type="project" value="InterPro"/>
</dbReference>
<dbReference type="GO" id="GO:0005524">
    <property type="term" value="F:ATP binding"/>
    <property type="evidence" value="ECO:0007669"/>
    <property type="project" value="InterPro"/>
</dbReference>
<evidence type="ECO:0000313" key="2">
    <source>
        <dbReference type="EMBL" id="GAG77954.1"/>
    </source>
</evidence>
<name>X1A8I2_9ZZZZ</name>
<dbReference type="Pfam" id="PF04851">
    <property type="entry name" value="ResIII"/>
    <property type="match status" value="1"/>
</dbReference>
<evidence type="ECO:0000259" key="1">
    <source>
        <dbReference type="Pfam" id="PF04851"/>
    </source>
</evidence>
<dbReference type="PANTHER" id="PTHR47396">
    <property type="entry name" value="TYPE I RESTRICTION ENZYME ECOKI R PROTEIN"/>
    <property type="match status" value="1"/>
</dbReference>
<comment type="caution">
    <text evidence="2">The sequence shown here is derived from an EMBL/GenBank/DDBJ whole genome shotgun (WGS) entry which is preliminary data.</text>
</comment>
<feature type="non-terminal residue" evidence="2">
    <location>
        <position position="1"/>
    </location>
</feature>
<dbReference type="EMBL" id="BART01012190">
    <property type="protein sequence ID" value="GAG77954.1"/>
    <property type="molecule type" value="Genomic_DNA"/>
</dbReference>
<gene>
    <name evidence="2" type="ORF">S01H4_25573</name>
</gene>
<dbReference type="GO" id="GO:0016787">
    <property type="term" value="F:hydrolase activity"/>
    <property type="evidence" value="ECO:0007669"/>
    <property type="project" value="InterPro"/>
</dbReference>
<dbReference type="InterPro" id="IPR050742">
    <property type="entry name" value="Helicase_Restrict-Modif_Enz"/>
</dbReference>
<dbReference type="PANTHER" id="PTHR47396:SF1">
    <property type="entry name" value="ATP-DEPENDENT HELICASE IRC3-RELATED"/>
    <property type="match status" value="1"/>
</dbReference>
<reference evidence="2" key="1">
    <citation type="journal article" date="2014" name="Front. Microbiol.">
        <title>High frequency of phylogenetically diverse reductive dehalogenase-homologous genes in deep subseafloor sedimentary metagenomes.</title>
        <authorList>
            <person name="Kawai M."/>
            <person name="Futagami T."/>
            <person name="Toyoda A."/>
            <person name="Takaki Y."/>
            <person name="Nishi S."/>
            <person name="Hori S."/>
            <person name="Arai W."/>
            <person name="Tsubouchi T."/>
            <person name="Morono Y."/>
            <person name="Uchiyama I."/>
            <person name="Ito T."/>
            <person name="Fujiyama A."/>
            <person name="Inagaki F."/>
            <person name="Takami H."/>
        </authorList>
    </citation>
    <scope>NUCLEOTIDE SEQUENCE</scope>
    <source>
        <strain evidence="2">Expedition CK06-06</strain>
    </source>
</reference>